<organism evidence="2 3">
    <name type="scientific">Rapidithrix thailandica</name>
    <dbReference type="NCBI Taxonomy" id="413964"/>
    <lineage>
        <taxon>Bacteria</taxon>
        <taxon>Pseudomonadati</taxon>
        <taxon>Bacteroidota</taxon>
        <taxon>Cytophagia</taxon>
        <taxon>Cytophagales</taxon>
        <taxon>Flammeovirgaceae</taxon>
        <taxon>Rapidithrix</taxon>
    </lineage>
</organism>
<dbReference type="Proteomes" id="UP001403385">
    <property type="component" value="Unassembled WGS sequence"/>
</dbReference>
<sequence length="241" mass="27005">MNMKQHFNLSITSPCSEDFENFQATETGGFCSSCQKNVVDFTQMNEEEILQYFKNNTGKTCGKFKPRQLKTYTLSSTPPRRYGLQWIGTGFIGLSLLFANNDSMAQSQSSPPMPVETHSNENTNKSNSEEYSQPTSHTITGQVINEEDREPLPGVSIIVKGTTKGAITDINGRFKMSDIEDGLVLQFSYIGYSTIEHEVSGQSTIDISMEKDQVELMGDVVVEGVYTSKPSFWQRIKRAFQ</sequence>
<dbReference type="EMBL" id="JBDKWZ010000001">
    <property type="protein sequence ID" value="MEN7546359.1"/>
    <property type="molecule type" value="Genomic_DNA"/>
</dbReference>
<feature type="region of interest" description="Disordered" evidence="1">
    <location>
        <begin position="105"/>
        <end position="146"/>
    </location>
</feature>
<keyword evidence="2" id="KW-0121">Carboxypeptidase</keyword>
<dbReference type="AlphaFoldDB" id="A0AAW9RNH5"/>
<dbReference type="Gene3D" id="2.60.40.1120">
    <property type="entry name" value="Carboxypeptidase-like, regulatory domain"/>
    <property type="match status" value="1"/>
</dbReference>
<accession>A0AAW9RNH5</accession>
<keyword evidence="2" id="KW-0378">Hydrolase</keyword>
<feature type="compositionally biased region" description="Polar residues" evidence="1">
    <location>
        <begin position="133"/>
        <end position="143"/>
    </location>
</feature>
<keyword evidence="2" id="KW-0645">Protease</keyword>
<dbReference type="FunFam" id="2.60.40.1120:FF:000003">
    <property type="entry name" value="Outer membrane protein Omp121"/>
    <property type="match status" value="1"/>
</dbReference>
<evidence type="ECO:0000313" key="2">
    <source>
        <dbReference type="EMBL" id="MEN7546359.1"/>
    </source>
</evidence>
<evidence type="ECO:0000256" key="1">
    <source>
        <dbReference type="SAM" id="MobiDB-lite"/>
    </source>
</evidence>
<name>A0AAW9RNH5_9BACT</name>
<dbReference type="Pfam" id="PF13715">
    <property type="entry name" value="CarbopepD_reg_2"/>
    <property type="match status" value="1"/>
</dbReference>
<dbReference type="InterPro" id="IPR008969">
    <property type="entry name" value="CarboxyPept-like_regulatory"/>
</dbReference>
<dbReference type="GO" id="GO:0004180">
    <property type="term" value="F:carboxypeptidase activity"/>
    <property type="evidence" value="ECO:0007669"/>
    <property type="project" value="UniProtKB-KW"/>
</dbReference>
<gene>
    <name evidence="2" type="ORF">AAG747_00475</name>
</gene>
<feature type="compositionally biased region" description="Low complexity" evidence="1">
    <location>
        <begin position="105"/>
        <end position="132"/>
    </location>
</feature>
<protein>
    <submittedName>
        <fullName evidence="2">Carboxypeptidase-like regulatory domain-containing protein</fullName>
    </submittedName>
</protein>
<dbReference type="RefSeq" id="WP_346819147.1">
    <property type="nucleotide sequence ID" value="NZ_JBDKWZ010000001.1"/>
</dbReference>
<reference evidence="2 3" key="1">
    <citation type="submission" date="2024-04" db="EMBL/GenBank/DDBJ databases">
        <title>Novel genus in family Flammeovirgaceae.</title>
        <authorList>
            <person name="Nguyen T.H."/>
            <person name="Vuong T.Q."/>
            <person name="Le H."/>
            <person name="Kim S.-G."/>
        </authorList>
    </citation>
    <scope>NUCLEOTIDE SEQUENCE [LARGE SCALE GENOMIC DNA]</scope>
    <source>
        <strain evidence="2 3">JCM 23209</strain>
    </source>
</reference>
<comment type="caution">
    <text evidence="2">The sequence shown here is derived from an EMBL/GenBank/DDBJ whole genome shotgun (WGS) entry which is preliminary data.</text>
</comment>
<evidence type="ECO:0000313" key="3">
    <source>
        <dbReference type="Proteomes" id="UP001403385"/>
    </source>
</evidence>
<keyword evidence="3" id="KW-1185">Reference proteome</keyword>
<dbReference type="SUPFAM" id="SSF49464">
    <property type="entry name" value="Carboxypeptidase regulatory domain-like"/>
    <property type="match status" value="1"/>
</dbReference>
<proteinExistence type="predicted"/>